<evidence type="ECO:0000313" key="1">
    <source>
        <dbReference type="EMBL" id="CAD8183277.1"/>
    </source>
</evidence>
<dbReference type="AlphaFoldDB" id="A0A8S1W3P2"/>
<protein>
    <submittedName>
        <fullName evidence="1">Uncharacterized protein</fullName>
    </submittedName>
</protein>
<evidence type="ECO:0000313" key="2">
    <source>
        <dbReference type="Proteomes" id="UP000689195"/>
    </source>
</evidence>
<gene>
    <name evidence="1" type="ORF">PPENT_87.1.T0800169</name>
</gene>
<dbReference type="EMBL" id="CAJJDO010000080">
    <property type="protein sequence ID" value="CAD8183277.1"/>
    <property type="molecule type" value="Genomic_DNA"/>
</dbReference>
<sequence>MNKKINSNMEFFIQFNQKNPVQFKQKIIAQVPQVLEQENYHYGLESQQKLWEEQMLQNLHIPEDQLKTNQDICEFMYHQLQQPQQSKFKDTKKNVSYTELNEHIENILFLKFVESFSPQINCDNQQEQPQQSQNNQQIIQMNKKNVPTDQIYENSPQSQD</sequence>
<keyword evidence="2" id="KW-1185">Reference proteome</keyword>
<proteinExistence type="predicted"/>
<dbReference type="Proteomes" id="UP000689195">
    <property type="component" value="Unassembled WGS sequence"/>
</dbReference>
<comment type="caution">
    <text evidence="1">The sequence shown here is derived from an EMBL/GenBank/DDBJ whole genome shotgun (WGS) entry which is preliminary data.</text>
</comment>
<accession>A0A8S1W3P2</accession>
<organism evidence="1 2">
    <name type="scientific">Paramecium pentaurelia</name>
    <dbReference type="NCBI Taxonomy" id="43138"/>
    <lineage>
        <taxon>Eukaryota</taxon>
        <taxon>Sar</taxon>
        <taxon>Alveolata</taxon>
        <taxon>Ciliophora</taxon>
        <taxon>Intramacronucleata</taxon>
        <taxon>Oligohymenophorea</taxon>
        <taxon>Peniculida</taxon>
        <taxon>Parameciidae</taxon>
        <taxon>Paramecium</taxon>
    </lineage>
</organism>
<name>A0A8S1W3P2_9CILI</name>
<reference evidence="1" key="1">
    <citation type="submission" date="2021-01" db="EMBL/GenBank/DDBJ databases">
        <authorList>
            <consortium name="Genoscope - CEA"/>
            <person name="William W."/>
        </authorList>
    </citation>
    <scope>NUCLEOTIDE SEQUENCE</scope>
</reference>